<dbReference type="GO" id="GO:0005829">
    <property type="term" value="C:cytosol"/>
    <property type="evidence" value="ECO:0007669"/>
    <property type="project" value="TreeGrafter"/>
</dbReference>
<gene>
    <name evidence="4" type="ORF">ciss_06130</name>
</gene>
<keyword evidence="2" id="KW-0408">Iron</keyword>
<evidence type="ECO:0000313" key="5">
    <source>
        <dbReference type="Proteomes" id="UP000187338"/>
    </source>
</evidence>
<dbReference type="SUPFAM" id="SSF47240">
    <property type="entry name" value="Ferritin-like"/>
    <property type="match status" value="1"/>
</dbReference>
<dbReference type="AlphaFoldDB" id="A0A1L8D0I1"/>
<dbReference type="CDD" id="cd07908">
    <property type="entry name" value="Mn_catalase_like"/>
    <property type="match status" value="1"/>
</dbReference>
<evidence type="ECO:0000259" key="3">
    <source>
        <dbReference type="Pfam" id="PF02915"/>
    </source>
</evidence>
<dbReference type="InterPro" id="IPR003251">
    <property type="entry name" value="Rr_diiron-bd_dom"/>
</dbReference>
<evidence type="ECO:0000256" key="2">
    <source>
        <dbReference type="ARBA" id="ARBA00023004"/>
    </source>
</evidence>
<dbReference type="InterPro" id="IPR012347">
    <property type="entry name" value="Ferritin-like"/>
</dbReference>
<accession>A0A1L8D0I1</accession>
<dbReference type="RefSeq" id="WP_075864868.1">
    <property type="nucleotide sequence ID" value="NZ_BDJL01000012.1"/>
</dbReference>
<dbReference type="GO" id="GO:0020037">
    <property type="term" value="F:heme binding"/>
    <property type="evidence" value="ECO:0007669"/>
    <property type="project" value="TreeGrafter"/>
</dbReference>
<name>A0A1L8D0I1_9THEO</name>
<dbReference type="PANTHER" id="PTHR30295:SF0">
    <property type="entry name" value="BACTERIOFERRITIN"/>
    <property type="match status" value="1"/>
</dbReference>
<evidence type="ECO:0000256" key="1">
    <source>
        <dbReference type="ARBA" id="ARBA00022434"/>
    </source>
</evidence>
<dbReference type="OrthoDB" id="9791649at2"/>
<dbReference type="EMBL" id="BDJL01000012">
    <property type="protein sequence ID" value="GAV24680.1"/>
    <property type="molecule type" value="Genomic_DNA"/>
</dbReference>
<dbReference type="PANTHER" id="PTHR30295">
    <property type="entry name" value="BACTERIOFERRITIN"/>
    <property type="match status" value="1"/>
</dbReference>
<keyword evidence="5" id="KW-1185">Reference proteome</keyword>
<organism evidence="4 5">
    <name type="scientific">Carboxydothermus islandicus</name>
    <dbReference type="NCBI Taxonomy" id="661089"/>
    <lineage>
        <taxon>Bacteria</taxon>
        <taxon>Bacillati</taxon>
        <taxon>Bacillota</taxon>
        <taxon>Clostridia</taxon>
        <taxon>Thermoanaerobacterales</taxon>
        <taxon>Thermoanaerobacteraceae</taxon>
        <taxon>Carboxydothermus</taxon>
    </lineage>
</organism>
<dbReference type="GO" id="GO:0006879">
    <property type="term" value="P:intracellular iron ion homeostasis"/>
    <property type="evidence" value="ECO:0007669"/>
    <property type="project" value="UniProtKB-KW"/>
</dbReference>
<sequence length="172" mass="19713">MNHKNTNFQLNSPYPPVKVKNPNVMYAEILMDDYAGTASELTAITQYLYHHLESENTNPQIAKLFEGVALVEMHHLEMLGKLIIAFGGNPTYRGSFGNNFAFWSGHYVNYSQNIREQLIADIHAEKTAIANYLKHAEIIDDPYARSVLYRIIEDEELHLKLFKEALKSLREG</sequence>
<dbReference type="InterPro" id="IPR009078">
    <property type="entry name" value="Ferritin-like_SF"/>
</dbReference>
<dbReference type="Proteomes" id="UP000187338">
    <property type="component" value="Unassembled WGS sequence"/>
</dbReference>
<dbReference type="GO" id="GO:0005506">
    <property type="term" value="F:iron ion binding"/>
    <property type="evidence" value="ECO:0007669"/>
    <property type="project" value="TreeGrafter"/>
</dbReference>
<protein>
    <recommendedName>
        <fullName evidence="3">Rubrerythrin diiron-binding domain-containing protein</fullName>
    </recommendedName>
</protein>
<keyword evidence="1" id="KW-0409">Iron storage</keyword>
<evidence type="ECO:0000313" key="4">
    <source>
        <dbReference type="EMBL" id="GAV24680.1"/>
    </source>
</evidence>
<feature type="domain" description="Rubrerythrin diiron-binding" evidence="3">
    <location>
        <begin position="38"/>
        <end position="165"/>
    </location>
</feature>
<dbReference type="GO" id="GO:0004322">
    <property type="term" value="F:ferroxidase activity"/>
    <property type="evidence" value="ECO:0007669"/>
    <property type="project" value="TreeGrafter"/>
</dbReference>
<dbReference type="Gene3D" id="1.20.1260.10">
    <property type="match status" value="1"/>
</dbReference>
<comment type="caution">
    <text evidence="4">The sequence shown here is derived from an EMBL/GenBank/DDBJ whole genome shotgun (WGS) entry which is preliminary data.</text>
</comment>
<dbReference type="STRING" id="661089.ciss_06130"/>
<dbReference type="Pfam" id="PF02915">
    <property type="entry name" value="Rubrerythrin"/>
    <property type="match status" value="1"/>
</dbReference>
<reference evidence="5" key="1">
    <citation type="submission" date="2016-12" db="EMBL/GenBank/DDBJ databases">
        <title>Draft Genome Sequences od Carboxydothermus pertinax and islandicus, Hydrogenogenic Carboxydotrophic Bacteria.</title>
        <authorList>
            <person name="Fukuyama Y."/>
            <person name="Ohmae K."/>
            <person name="Yoneda Y."/>
            <person name="Yoshida T."/>
            <person name="Sako Y."/>
        </authorList>
    </citation>
    <scope>NUCLEOTIDE SEQUENCE [LARGE SCALE GENOMIC DNA]</scope>
    <source>
        <strain evidence="5">SET</strain>
    </source>
</reference>
<proteinExistence type="predicted"/>